<reference evidence="1 2" key="1">
    <citation type="submission" date="2024-06" db="EMBL/GenBank/DDBJ databases">
        <title>The Natural Products Discovery Center: Release of the First 8490 Sequenced Strains for Exploring Actinobacteria Biosynthetic Diversity.</title>
        <authorList>
            <person name="Kalkreuter E."/>
            <person name="Kautsar S.A."/>
            <person name="Yang D."/>
            <person name="Bader C.D."/>
            <person name="Teijaro C.N."/>
            <person name="Fluegel L."/>
            <person name="Davis C.M."/>
            <person name="Simpson J.R."/>
            <person name="Lauterbach L."/>
            <person name="Steele A.D."/>
            <person name="Gui C."/>
            <person name="Meng S."/>
            <person name="Li G."/>
            <person name="Viehrig K."/>
            <person name="Ye F."/>
            <person name="Su P."/>
            <person name="Kiefer A.F."/>
            <person name="Nichols A."/>
            <person name="Cepeda A.J."/>
            <person name="Yan W."/>
            <person name="Fan B."/>
            <person name="Jiang Y."/>
            <person name="Adhikari A."/>
            <person name="Zheng C.-J."/>
            <person name="Schuster L."/>
            <person name="Cowan T.M."/>
            <person name="Smanski M.J."/>
            <person name="Chevrette M.G."/>
            <person name="De Carvalho L.P.S."/>
            <person name="Shen B."/>
        </authorList>
    </citation>
    <scope>NUCLEOTIDE SEQUENCE [LARGE SCALE GENOMIC DNA]</scope>
    <source>
        <strain evidence="1 2">NPDC050100</strain>
    </source>
</reference>
<dbReference type="RefSeq" id="WP_358131172.1">
    <property type="nucleotide sequence ID" value="NZ_JBFALK010000003.1"/>
</dbReference>
<dbReference type="Proteomes" id="UP001551675">
    <property type="component" value="Unassembled WGS sequence"/>
</dbReference>
<evidence type="ECO:0008006" key="3">
    <source>
        <dbReference type="Google" id="ProtNLM"/>
    </source>
</evidence>
<comment type="caution">
    <text evidence="1">The sequence shown here is derived from an EMBL/GenBank/DDBJ whole genome shotgun (WGS) entry which is preliminary data.</text>
</comment>
<sequence>MHDPTGAPETFEVTGRLNLKGAAEFLGIRHQMTGKPVATLRVLGVDLDFTDTAEADRFAQAAMVMANQLHIAHDRNEIAREPQAGDPA</sequence>
<dbReference type="EMBL" id="JBFALK010000003">
    <property type="protein sequence ID" value="MEV0968482.1"/>
    <property type="molecule type" value="Genomic_DNA"/>
</dbReference>
<protein>
    <recommendedName>
        <fullName evidence="3">STAS domain-containing protein</fullName>
    </recommendedName>
</protein>
<accession>A0ABV3GA71</accession>
<organism evidence="1 2">
    <name type="scientific">Microtetraspora glauca</name>
    <dbReference type="NCBI Taxonomy" id="1996"/>
    <lineage>
        <taxon>Bacteria</taxon>
        <taxon>Bacillati</taxon>
        <taxon>Actinomycetota</taxon>
        <taxon>Actinomycetes</taxon>
        <taxon>Streptosporangiales</taxon>
        <taxon>Streptosporangiaceae</taxon>
        <taxon>Microtetraspora</taxon>
    </lineage>
</organism>
<keyword evidence="2" id="KW-1185">Reference proteome</keyword>
<gene>
    <name evidence="1" type="ORF">AB0I59_07600</name>
</gene>
<evidence type="ECO:0000313" key="1">
    <source>
        <dbReference type="EMBL" id="MEV0968482.1"/>
    </source>
</evidence>
<evidence type="ECO:0000313" key="2">
    <source>
        <dbReference type="Proteomes" id="UP001551675"/>
    </source>
</evidence>
<name>A0ABV3GA71_MICGL</name>
<proteinExistence type="predicted"/>